<dbReference type="InterPro" id="IPR013083">
    <property type="entry name" value="Znf_RING/FYVE/PHD"/>
</dbReference>
<gene>
    <name evidence="7" type="ORF">RSE6_15123</name>
</gene>
<evidence type="ECO:0000313" key="7">
    <source>
        <dbReference type="EMBL" id="CZT53508.1"/>
    </source>
</evidence>
<evidence type="ECO:0000256" key="1">
    <source>
        <dbReference type="ARBA" id="ARBA00022723"/>
    </source>
</evidence>
<dbReference type="SUPFAM" id="SSF57850">
    <property type="entry name" value="RING/U-box"/>
    <property type="match status" value="1"/>
</dbReference>
<keyword evidence="1" id="KW-0479">Metal-binding</keyword>
<dbReference type="Pfam" id="PF13639">
    <property type="entry name" value="zf-RING_2"/>
    <property type="match status" value="1"/>
</dbReference>
<dbReference type="InterPro" id="IPR017907">
    <property type="entry name" value="Znf_RING_CS"/>
</dbReference>
<accession>A0A1E1MWR0</accession>
<evidence type="ECO:0000256" key="4">
    <source>
        <dbReference type="PROSITE-ProRule" id="PRU00175"/>
    </source>
</evidence>
<organism evidence="7 8">
    <name type="scientific">Rhynchosporium secalis</name>
    <name type="common">Barley scald fungus</name>
    <dbReference type="NCBI Taxonomy" id="38038"/>
    <lineage>
        <taxon>Eukaryota</taxon>
        <taxon>Fungi</taxon>
        <taxon>Dikarya</taxon>
        <taxon>Ascomycota</taxon>
        <taxon>Pezizomycotina</taxon>
        <taxon>Leotiomycetes</taxon>
        <taxon>Helotiales</taxon>
        <taxon>Ploettnerulaceae</taxon>
        <taxon>Rhynchosporium</taxon>
    </lineage>
</organism>
<evidence type="ECO:0000256" key="3">
    <source>
        <dbReference type="ARBA" id="ARBA00022833"/>
    </source>
</evidence>
<keyword evidence="8" id="KW-1185">Reference proteome</keyword>
<dbReference type="InterPro" id="IPR047134">
    <property type="entry name" value="RNF4"/>
</dbReference>
<evidence type="ECO:0000256" key="2">
    <source>
        <dbReference type="ARBA" id="ARBA00022771"/>
    </source>
</evidence>
<dbReference type="SMART" id="SM00184">
    <property type="entry name" value="RING"/>
    <property type="match status" value="1"/>
</dbReference>
<keyword evidence="2 4" id="KW-0863">Zinc-finger</keyword>
<reference evidence="8" key="1">
    <citation type="submission" date="2016-03" db="EMBL/GenBank/DDBJ databases">
        <authorList>
            <person name="Guldener U."/>
        </authorList>
    </citation>
    <scope>NUCLEOTIDE SEQUENCE [LARGE SCALE GENOMIC DNA]</scope>
</reference>
<evidence type="ECO:0000259" key="6">
    <source>
        <dbReference type="PROSITE" id="PS50089"/>
    </source>
</evidence>
<evidence type="ECO:0000256" key="5">
    <source>
        <dbReference type="SAM" id="MobiDB-lite"/>
    </source>
</evidence>
<dbReference type="AlphaFoldDB" id="A0A1E1MWR0"/>
<protein>
    <recommendedName>
        <fullName evidence="6">RING-type domain-containing protein</fullName>
    </recommendedName>
</protein>
<evidence type="ECO:0000313" key="8">
    <source>
        <dbReference type="Proteomes" id="UP000177625"/>
    </source>
</evidence>
<feature type="region of interest" description="Disordered" evidence="5">
    <location>
        <begin position="1"/>
        <end position="37"/>
    </location>
</feature>
<dbReference type="Proteomes" id="UP000177625">
    <property type="component" value="Unassembled WGS sequence"/>
</dbReference>
<sequence>MDEPTTRQGLKRKASWALNNDSKRSQKRRGDHSVRTSTLRAKRPIITAQVIDLTSDIDHCAVCPNILGQGEDGLASMFAFTLCGCIRCGQCLCEIIPVDQEGKIAGVEGVYCSKDNHFEHGEQAAWRIFGRGCGICSTTSDEGGDIYRTQCGHTFCIECITKWVEEEKKTSCPCCRVQLSYEVYGFNTFSRGVVSSGGK</sequence>
<feature type="domain" description="RING-type" evidence="6">
    <location>
        <begin position="133"/>
        <end position="176"/>
    </location>
</feature>
<dbReference type="EMBL" id="FJVC01001102">
    <property type="protein sequence ID" value="CZT53508.1"/>
    <property type="molecule type" value="Genomic_DNA"/>
</dbReference>
<dbReference type="PROSITE" id="PS00518">
    <property type="entry name" value="ZF_RING_1"/>
    <property type="match status" value="1"/>
</dbReference>
<dbReference type="InterPro" id="IPR001841">
    <property type="entry name" value="Znf_RING"/>
</dbReference>
<dbReference type="PANTHER" id="PTHR23041:SF79">
    <property type="entry name" value="E3 UBIQUITIN-PROTEIN LIGASE COMPLEX SLX8-RFP SUBUNIT RFP2"/>
    <property type="match status" value="1"/>
</dbReference>
<keyword evidence="3" id="KW-0862">Zinc</keyword>
<dbReference type="GO" id="GO:0008270">
    <property type="term" value="F:zinc ion binding"/>
    <property type="evidence" value="ECO:0007669"/>
    <property type="project" value="UniProtKB-KW"/>
</dbReference>
<name>A0A1E1MWR0_RHYSE</name>
<dbReference type="Gene3D" id="3.30.40.10">
    <property type="entry name" value="Zinc/RING finger domain, C3HC4 (zinc finger)"/>
    <property type="match status" value="1"/>
</dbReference>
<proteinExistence type="predicted"/>
<dbReference type="PANTHER" id="PTHR23041">
    <property type="entry name" value="RING FINGER DOMAIN-CONTAINING"/>
    <property type="match status" value="1"/>
</dbReference>
<dbReference type="PROSITE" id="PS50089">
    <property type="entry name" value="ZF_RING_2"/>
    <property type="match status" value="1"/>
</dbReference>